<evidence type="ECO:0000313" key="4">
    <source>
        <dbReference type="Proteomes" id="UP001060919"/>
    </source>
</evidence>
<name>A0A916DQX4_9BACT</name>
<evidence type="ECO:0000313" key="3">
    <source>
        <dbReference type="EMBL" id="BDS10330.1"/>
    </source>
</evidence>
<dbReference type="RefSeq" id="WP_264791652.1">
    <property type="nucleotide sequence ID" value="NZ_AP026867.1"/>
</dbReference>
<feature type="transmembrane region" description="Helical" evidence="2">
    <location>
        <begin position="32"/>
        <end position="51"/>
    </location>
</feature>
<protein>
    <submittedName>
        <fullName evidence="3">DUF3137 domain-containing protein</fullName>
    </submittedName>
</protein>
<dbReference type="KEGG" id="aup:AsAng_0010380"/>
<sequence>MDTLDEYQEQIQPILQKLEKLRLEQLAKTKEFQVYYLLPALLTIIAIPVYWKINPVMAFVIFGIAVAVGIQIATNTVSQPSQDYLNKFKKQIFTTFAKTYFSKISYQIEKKVSPKVFLNSELFEQTPSDYNGKDCFRGKTKEGYKFQFSEITAHKEDKLLFDGLFFELEMPTNFQSKVLVLPNKGKRSPKKVQTLEQLSLKGLTADGDLVAVANVYPKFEKDFVVYSHSKEMAYYILTPPIIEGIYAIYQKWNLKPQISFINNRIYVAIAAKYETYLPNIHTSLVENAALIELLQELSATFEVINHLCVASAAPPEDLPENEDNSSANDDFPSLED</sequence>
<keyword evidence="4" id="KW-1185">Reference proteome</keyword>
<keyword evidence="2" id="KW-0472">Membrane</keyword>
<dbReference type="Proteomes" id="UP001060919">
    <property type="component" value="Chromosome"/>
</dbReference>
<gene>
    <name evidence="3" type="ORF">AsAng_0010380</name>
</gene>
<dbReference type="Pfam" id="PF11335">
    <property type="entry name" value="DUF3137"/>
    <property type="match status" value="1"/>
</dbReference>
<evidence type="ECO:0000256" key="1">
    <source>
        <dbReference type="SAM" id="MobiDB-lite"/>
    </source>
</evidence>
<dbReference type="AlphaFoldDB" id="A0A916DQX4"/>
<evidence type="ECO:0000256" key="2">
    <source>
        <dbReference type="SAM" id="Phobius"/>
    </source>
</evidence>
<feature type="transmembrane region" description="Helical" evidence="2">
    <location>
        <begin position="57"/>
        <end position="77"/>
    </location>
</feature>
<dbReference type="InterPro" id="IPR021484">
    <property type="entry name" value="DUF3137"/>
</dbReference>
<accession>A0A916DQX4</accession>
<proteinExistence type="predicted"/>
<dbReference type="EMBL" id="AP026867">
    <property type="protein sequence ID" value="BDS10330.1"/>
    <property type="molecule type" value="Genomic_DNA"/>
</dbReference>
<reference evidence="3" key="1">
    <citation type="submission" date="2022-09" db="EMBL/GenBank/DDBJ databases">
        <title>Aureispira anguillicida sp. nov., isolated from Leptocephalus of Japanese eel Anguilla japonica.</title>
        <authorList>
            <person name="Yuasa K."/>
            <person name="Mekata T."/>
            <person name="Ikunari K."/>
        </authorList>
    </citation>
    <scope>NUCLEOTIDE SEQUENCE</scope>
    <source>
        <strain evidence="3">EL160426</strain>
    </source>
</reference>
<feature type="region of interest" description="Disordered" evidence="1">
    <location>
        <begin position="314"/>
        <end position="336"/>
    </location>
</feature>
<keyword evidence="2" id="KW-1133">Transmembrane helix</keyword>
<organism evidence="3 4">
    <name type="scientific">Aureispira anguillae</name>
    <dbReference type="NCBI Taxonomy" id="2864201"/>
    <lineage>
        <taxon>Bacteria</taxon>
        <taxon>Pseudomonadati</taxon>
        <taxon>Bacteroidota</taxon>
        <taxon>Saprospiria</taxon>
        <taxon>Saprospirales</taxon>
        <taxon>Saprospiraceae</taxon>
        <taxon>Aureispira</taxon>
    </lineage>
</organism>
<keyword evidence="2" id="KW-0812">Transmembrane</keyword>